<dbReference type="SUPFAM" id="SSF103473">
    <property type="entry name" value="MFS general substrate transporter"/>
    <property type="match status" value="1"/>
</dbReference>
<feature type="transmembrane region" description="Helical" evidence="8">
    <location>
        <begin position="306"/>
        <end position="326"/>
    </location>
</feature>
<evidence type="ECO:0000256" key="7">
    <source>
        <dbReference type="SAM" id="MobiDB-lite"/>
    </source>
</evidence>
<evidence type="ECO:0000313" key="10">
    <source>
        <dbReference type="EMBL" id="MFB9781177.1"/>
    </source>
</evidence>
<dbReference type="InterPro" id="IPR036259">
    <property type="entry name" value="MFS_trans_sf"/>
</dbReference>
<evidence type="ECO:0000256" key="1">
    <source>
        <dbReference type="ARBA" id="ARBA00004651"/>
    </source>
</evidence>
<dbReference type="PANTHER" id="PTHR43045">
    <property type="entry name" value="SHIKIMATE TRANSPORTER"/>
    <property type="match status" value="1"/>
</dbReference>
<evidence type="ECO:0000313" key="11">
    <source>
        <dbReference type="Proteomes" id="UP001589587"/>
    </source>
</evidence>
<evidence type="ECO:0000256" key="4">
    <source>
        <dbReference type="ARBA" id="ARBA00022692"/>
    </source>
</evidence>
<keyword evidence="11" id="KW-1185">Reference proteome</keyword>
<keyword evidence="4 8" id="KW-0812">Transmembrane</keyword>
<dbReference type="Proteomes" id="UP001589587">
    <property type="component" value="Unassembled WGS sequence"/>
</dbReference>
<feature type="transmembrane region" description="Helical" evidence="8">
    <location>
        <begin position="152"/>
        <end position="174"/>
    </location>
</feature>
<feature type="transmembrane region" description="Helical" evidence="8">
    <location>
        <begin position="12"/>
        <end position="39"/>
    </location>
</feature>
<evidence type="ECO:0000259" key="9">
    <source>
        <dbReference type="PROSITE" id="PS50850"/>
    </source>
</evidence>
<dbReference type="PROSITE" id="PS50850">
    <property type="entry name" value="MFS"/>
    <property type="match status" value="1"/>
</dbReference>
<protein>
    <submittedName>
        <fullName evidence="10">MFS transporter</fullName>
    </submittedName>
</protein>
<feature type="transmembrane region" description="Helical" evidence="8">
    <location>
        <begin position="277"/>
        <end position="299"/>
    </location>
</feature>
<comment type="caution">
    <text evidence="10">The sequence shown here is derived from an EMBL/GenBank/DDBJ whole genome shotgun (WGS) entry which is preliminary data.</text>
</comment>
<organism evidence="10 11">
    <name type="scientific">Rhodococcus baikonurensis</name>
    <dbReference type="NCBI Taxonomy" id="172041"/>
    <lineage>
        <taxon>Bacteria</taxon>
        <taxon>Bacillati</taxon>
        <taxon>Actinomycetota</taxon>
        <taxon>Actinomycetes</taxon>
        <taxon>Mycobacteriales</taxon>
        <taxon>Nocardiaceae</taxon>
        <taxon>Rhodococcus</taxon>
        <taxon>Rhodococcus erythropolis group</taxon>
    </lineage>
</organism>
<evidence type="ECO:0000256" key="8">
    <source>
        <dbReference type="SAM" id="Phobius"/>
    </source>
</evidence>
<proteinExistence type="predicted"/>
<dbReference type="InterPro" id="IPR011701">
    <property type="entry name" value="MFS"/>
</dbReference>
<dbReference type="Pfam" id="PF07690">
    <property type="entry name" value="MFS_1"/>
    <property type="match status" value="1"/>
</dbReference>
<feature type="transmembrane region" description="Helical" evidence="8">
    <location>
        <begin position="332"/>
        <end position="351"/>
    </location>
</feature>
<evidence type="ECO:0000256" key="5">
    <source>
        <dbReference type="ARBA" id="ARBA00022989"/>
    </source>
</evidence>
<gene>
    <name evidence="10" type="ORF">ACFFQ6_15890</name>
</gene>
<dbReference type="InterPro" id="IPR020846">
    <property type="entry name" value="MFS_dom"/>
</dbReference>
<feature type="transmembrane region" description="Helical" evidence="8">
    <location>
        <begin position="241"/>
        <end position="265"/>
    </location>
</feature>
<feature type="domain" description="Major facilitator superfamily (MFS) profile" evidence="9">
    <location>
        <begin position="13"/>
        <end position="425"/>
    </location>
</feature>
<dbReference type="CDD" id="cd17369">
    <property type="entry name" value="MFS_ShiA_like"/>
    <property type="match status" value="1"/>
</dbReference>
<sequence>MNREQQIVKARKAGFAAFVGTTIEWYDFYVYATAAALVFGDIFFPPGTDRLTGVAAAFATYAVGFFARPLGGIVFGHVGDKMGRRTALVVTLTLMGAGTFLIGMLPTYASIGFWAPLLLVLLRFVQGFAVGGEWGGAVLMAVEHAPEDKKTFYGGFAQLGNPAGALLATGFFSILSTFGDDALREWAWRLPFLCSALLILVGLVVRLKVEESPVFESEVKSADVPEMLPLKYALVTNWRPIVLGIGILPVAVGGYYLVTTFITAYATDPDVGLSETLILNALSVAAVVELIATLGVAWLGDKVGRVRVVIWGLAAVAILAAPQFLVLKSGSVFLIFLTFAVMRLVLAATYGPIAAVLSQMFKPQARYTSISLAYQGAGAIFGGLSPLVSTLMYKATGSIWPVIALLIGMCILSIVCLLFAPQHVDEATDTDGVPQNQNPQGLNKESASA</sequence>
<keyword evidence="6 8" id="KW-0472">Membrane</keyword>
<feature type="transmembrane region" description="Helical" evidence="8">
    <location>
        <begin position="372"/>
        <end position="393"/>
    </location>
</feature>
<feature type="region of interest" description="Disordered" evidence="7">
    <location>
        <begin position="429"/>
        <end position="449"/>
    </location>
</feature>
<feature type="compositionally biased region" description="Polar residues" evidence="7">
    <location>
        <begin position="433"/>
        <end position="449"/>
    </location>
</feature>
<dbReference type="Gene3D" id="1.20.1250.20">
    <property type="entry name" value="MFS general substrate transporter like domains"/>
    <property type="match status" value="2"/>
</dbReference>
<name>A0ABV5XGT3_9NOCA</name>
<keyword evidence="5 8" id="KW-1133">Transmembrane helix</keyword>
<dbReference type="Pfam" id="PF00083">
    <property type="entry name" value="Sugar_tr"/>
    <property type="match status" value="1"/>
</dbReference>
<dbReference type="PANTHER" id="PTHR43045:SF1">
    <property type="entry name" value="SHIKIMATE TRANSPORTER"/>
    <property type="match status" value="1"/>
</dbReference>
<dbReference type="EMBL" id="JBHMAS010000034">
    <property type="protein sequence ID" value="MFB9781177.1"/>
    <property type="molecule type" value="Genomic_DNA"/>
</dbReference>
<feature type="transmembrane region" description="Helical" evidence="8">
    <location>
        <begin position="399"/>
        <end position="420"/>
    </location>
</feature>
<feature type="transmembrane region" description="Helical" evidence="8">
    <location>
        <begin position="186"/>
        <end position="205"/>
    </location>
</feature>
<feature type="transmembrane region" description="Helical" evidence="8">
    <location>
        <begin position="111"/>
        <end position="131"/>
    </location>
</feature>
<feature type="transmembrane region" description="Helical" evidence="8">
    <location>
        <begin position="87"/>
        <end position="105"/>
    </location>
</feature>
<evidence type="ECO:0000256" key="3">
    <source>
        <dbReference type="ARBA" id="ARBA00022475"/>
    </source>
</evidence>
<evidence type="ECO:0000256" key="6">
    <source>
        <dbReference type="ARBA" id="ARBA00023136"/>
    </source>
</evidence>
<dbReference type="InterPro" id="IPR005828">
    <property type="entry name" value="MFS_sugar_transport-like"/>
</dbReference>
<accession>A0ABV5XGT3</accession>
<dbReference type="RefSeq" id="WP_054831673.1">
    <property type="nucleotide sequence ID" value="NZ_JBHMAS010000034.1"/>
</dbReference>
<comment type="subcellular location">
    <subcellularLocation>
        <location evidence="1">Cell membrane</location>
        <topology evidence="1">Multi-pass membrane protein</topology>
    </subcellularLocation>
</comment>
<evidence type="ECO:0000256" key="2">
    <source>
        <dbReference type="ARBA" id="ARBA00022448"/>
    </source>
</evidence>
<reference evidence="10 11" key="1">
    <citation type="submission" date="2024-09" db="EMBL/GenBank/DDBJ databases">
        <authorList>
            <person name="Sun Q."/>
            <person name="Mori K."/>
        </authorList>
    </citation>
    <scope>NUCLEOTIDE SEQUENCE [LARGE SCALE GENOMIC DNA]</scope>
    <source>
        <strain evidence="10 11">JCM 11411</strain>
    </source>
</reference>
<keyword evidence="2" id="KW-0813">Transport</keyword>
<keyword evidence="3" id="KW-1003">Cell membrane</keyword>
<feature type="transmembrane region" description="Helical" evidence="8">
    <location>
        <begin position="51"/>
        <end position="75"/>
    </location>
</feature>